<dbReference type="InterPro" id="IPR013783">
    <property type="entry name" value="Ig-like_fold"/>
</dbReference>
<dbReference type="InterPro" id="IPR036116">
    <property type="entry name" value="FN3_sf"/>
</dbReference>
<evidence type="ECO:0000313" key="1">
    <source>
        <dbReference type="EMBL" id="QJA60136.1"/>
    </source>
</evidence>
<gene>
    <name evidence="1" type="ORF">MM415B01181_0009</name>
</gene>
<reference evidence="1" key="1">
    <citation type="submission" date="2020-03" db="EMBL/GenBank/DDBJ databases">
        <title>The deep terrestrial virosphere.</title>
        <authorList>
            <person name="Holmfeldt K."/>
            <person name="Nilsson E."/>
            <person name="Simone D."/>
            <person name="Lopez-Fernandez M."/>
            <person name="Wu X."/>
            <person name="de Brujin I."/>
            <person name="Lundin D."/>
            <person name="Andersson A."/>
            <person name="Bertilsson S."/>
            <person name="Dopson M."/>
        </authorList>
    </citation>
    <scope>NUCLEOTIDE SEQUENCE</scope>
    <source>
        <strain evidence="1">MM415B01181</strain>
    </source>
</reference>
<protein>
    <recommendedName>
        <fullName evidence="2">Fibronectin type-III domain-containing protein</fullName>
    </recommendedName>
</protein>
<accession>A0A6M3IRI2</accession>
<dbReference type="AlphaFoldDB" id="A0A6M3IRI2"/>
<dbReference type="Gene3D" id="2.60.40.10">
    <property type="entry name" value="Immunoglobulins"/>
    <property type="match status" value="1"/>
</dbReference>
<evidence type="ECO:0008006" key="2">
    <source>
        <dbReference type="Google" id="ProtNLM"/>
    </source>
</evidence>
<dbReference type="SUPFAM" id="SSF49265">
    <property type="entry name" value="Fibronectin type III"/>
    <property type="match status" value="1"/>
</dbReference>
<dbReference type="EMBL" id="MT141397">
    <property type="protein sequence ID" value="QJA60136.1"/>
    <property type="molecule type" value="Genomic_DNA"/>
</dbReference>
<organism evidence="1">
    <name type="scientific">viral metagenome</name>
    <dbReference type="NCBI Taxonomy" id="1070528"/>
    <lineage>
        <taxon>unclassified sequences</taxon>
        <taxon>metagenomes</taxon>
        <taxon>organismal metagenomes</taxon>
    </lineage>
</organism>
<proteinExistence type="predicted"/>
<name>A0A6M3IRI2_9ZZZZ</name>
<sequence length="296" mass="33043">MSGEPTLMRVTPYPSSSMLGVYWRNNDTYSEIYIYRKAGSGSYALVKTLTDGSSREWQNYGLSSNTTYTYKLRALIGKVYTDYSNEIARTMWSDTLTDTLVTTDTADHGGSESDEDTFFDSLTLVDTLSSAVTYADTFTETLTLSDLLIDGQISGPAFRYYIGRTDGDVCIFDTDYKGDAGQIITATYKTKVTDFSDQYYQFADNYKCVYSVKLLYEDLEEITVTVSVSTDGGATWTDSLATIGSGDGKSKAKEFFFIKHGQYFQFKIVHASASTSFKWLGLEVEFEPTGAYYSIT</sequence>